<evidence type="ECO:0000313" key="2">
    <source>
        <dbReference type="Proteomes" id="UP001054945"/>
    </source>
</evidence>
<name>A0AAV4VKZ3_CAEEX</name>
<accession>A0AAV4VKZ3</accession>
<keyword evidence="2" id="KW-1185">Reference proteome</keyword>
<proteinExistence type="predicted"/>
<reference evidence="1 2" key="1">
    <citation type="submission" date="2021-06" db="EMBL/GenBank/DDBJ databases">
        <title>Caerostris extrusa draft genome.</title>
        <authorList>
            <person name="Kono N."/>
            <person name="Arakawa K."/>
        </authorList>
    </citation>
    <scope>NUCLEOTIDE SEQUENCE [LARGE SCALE GENOMIC DNA]</scope>
</reference>
<gene>
    <name evidence="1" type="ORF">CEXT_268041</name>
</gene>
<organism evidence="1 2">
    <name type="scientific">Caerostris extrusa</name>
    <name type="common">Bark spider</name>
    <name type="synonym">Caerostris bankana</name>
    <dbReference type="NCBI Taxonomy" id="172846"/>
    <lineage>
        <taxon>Eukaryota</taxon>
        <taxon>Metazoa</taxon>
        <taxon>Ecdysozoa</taxon>
        <taxon>Arthropoda</taxon>
        <taxon>Chelicerata</taxon>
        <taxon>Arachnida</taxon>
        <taxon>Araneae</taxon>
        <taxon>Araneomorphae</taxon>
        <taxon>Entelegynae</taxon>
        <taxon>Araneoidea</taxon>
        <taxon>Araneidae</taxon>
        <taxon>Caerostris</taxon>
    </lineage>
</organism>
<protein>
    <submittedName>
        <fullName evidence="1">Uncharacterized protein</fullName>
    </submittedName>
</protein>
<dbReference type="Proteomes" id="UP001054945">
    <property type="component" value="Unassembled WGS sequence"/>
</dbReference>
<dbReference type="EMBL" id="BPLR01014691">
    <property type="protein sequence ID" value="GIY70595.1"/>
    <property type="molecule type" value="Genomic_DNA"/>
</dbReference>
<dbReference type="AlphaFoldDB" id="A0AAV4VKZ3"/>
<comment type="caution">
    <text evidence="1">The sequence shown here is derived from an EMBL/GenBank/DDBJ whole genome shotgun (WGS) entry which is preliminary data.</text>
</comment>
<evidence type="ECO:0000313" key="1">
    <source>
        <dbReference type="EMBL" id="GIY70595.1"/>
    </source>
</evidence>
<sequence length="110" mass="12010">MKICGLYGSPDTGLHGAGAVPYLSSIFRIKLSPVHFLPDDLMKLRLSALGLKTDGHLCVVPFFVTLLPVPQCNTCVHRNQQLNTKICSSVTEANHQPVILLLTQMEPNVS</sequence>